<keyword evidence="4" id="KW-1185">Reference proteome</keyword>
<dbReference type="Pfam" id="PF07117">
    <property type="entry name" value="DUF1373"/>
    <property type="match status" value="1"/>
</dbReference>
<evidence type="ECO:0000313" key="4">
    <source>
        <dbReference type="Proteomes" id="UP000694548"/>
    </source>
</evidence>
<evidence type="ECO:0000313" key="3">
    <source>
        <dbReference type="Ensembl" id="ENSNFUP00015023847.1"/>
    </source>
</evidence>
<feature type="signal peptide" evidence="2">
    <location>
        <begin position="1"/>
        <end position="20"/>
    </location>
</feature>
<reference evidence="3" key="3">
    <citation type="submission" date="2025-09" db="UniProtKB">
        <authorList>
            <consortium name="Ensembl"/>
        </authorList>
    </citation>
    <scope>IDENTIFICATION</scope>
</reference>
<protein>
    <submittedName>
        <fullName evidence="3">Uncharacterized protein</fullName>
    </submittedName>
</protein>
<evidence type="ECO:0000256" key="1">
    <source>
        <dbReference type="SAM" id="MobiDB-lite"/>
    </source>
</evidence>
<reference evidence="3" key="2">
    <citation type="submission" date="2025-08" db="UniProtKB">
        <authorList>
            <consortium name="Ensembl"/>
        </authorList>
    </citation>
    <scope>IDENTIFICATION</scope>
</reference>
<proteinExistence type="predicted"/>
<feature type="region of interest" description="Disordered" evidence="1">
    <location>
        <begin position="194"/>
        <end position="213"/>
    </location>
</feature>
<feature type="region of interest" description="Disordered" evidence="1">
    <location>
        <begin position="121"/>
        <end position="160"/>
    </location>
</feature>
<feature type="chain" id="PRO_5034093944" evidence="2">
    <location>
        <begin position="21"/>
        <end position="213"/>
    </location>
</feature>
<organism evidence="3 4">
    <name type="scientific">Nothobranchius furzeri</name>
    <name type="common">Turquoise killifish</name>
    <dbReference type="NCBI Taxonomy" id="105023"/>
    <lineage>
        <taxon>Eukaryota</taxon>
        <taxon>Metazoa</taxon>
        <taxon>Chordata</taxon>
        <taxon>Craniata</taxon>
        <taxon>Vertebrata</taxon>
        <taxon>Euteleostomi</taxon>
        <taxon>Actinopterygii</taxon>
        <taxon>Neopterygii</taxon>
        <taxon>Teleostei</taxon>
        <taxon>Neoteleostei</taxon>
        <taxon>Acanthomorphata</taxon>
        <taxon>Ovalentaria</taxon>
        <taxon>Atherinomorphae</taxon>
        <taxon>Cyprinodontiformes</taxon>
        <taxon>Nothobranchiidae</taxon>
        <taxon>Nothobranchius</taxon>
    </lineage>
</organism>
<dbReference type="InterPro" id="IPR009803">
    <property type="entry name" value="DUF1373"/>
</dbReference>
<dbReference type="Ensembl" id="ENSNFUT00015024935.1">
    <property type="protein sequence ID" value="ENSNFUP00015023847.1"/>
    <property type="gene ID" value="ENSNFUG00015011540.1"/>
</dbReference>
<feature type="compositionally biased region" description="Basic residues" evidence="1">
    <location>
        <begin position="195"/>
        <end position="213"/>
    </location>
</feature>
<dbReference type="Proteomes" id="UP000694548">
    <property type="component" value="Chromosome sgr13"/>
</dbReference>
<sequence length="213" mass="23308">MMDIFVMLWVSLLLVGSISCAPQQGGKVTLNQSSILEITSGGGPPMWMYAASPSGQAQSPPAYEKPVRQASGYVGYSGYPDESSGPVGYGSSPGLYYSSNTNTVGDRSGSPYLVQQVVPRTGQHEAPGSSSVPYQQTEESWSSSSDTSGEDEPVFTPVEDEDEVYALKSRSNYNRKRLLFNQFRYTPTQLYIGDHHHHHHHGKGHHHKDQVKG</sequence>
<keyword evidence="2" id="KW-0732">Signal</keyword>
<dbReference type="GeneTree" id="ENSGT01050000245029"/>
<feature type="compositionally biased region" description="Acidic residues" evidence="1">
    <location>
        <begin position="148"/>
        <end position="160"/>
    </location>
</feature>
<dbReference type="AlphaFoldDB" id="A0A8C6LVG9"/>
<reference evidence="3" key="1">
    <citation type="submission" date="2014-08" db="EMBL/GenBank/DDBJ databases">
        <authorList>
            <person name="Senf B."/>
            <person name="Petzold A."/>
            <person name="Downie B.R."/>
            <person name="Koch P."/>
            <person name="Platzer M."/>
        </authorList>
    </citation>
    <scope>NUCLEOTIDE SEQUENCE [LARGE SCALE GENOMIC DNA]</scope>
    <source>
        <strain evidence="3">GRZ</strain>
    </source>
</reference>
<evidence type="ECO:0000256" key="2">
    <source>
        <dbReference type="SAM" id="SignalP"/>
    </source>
</evidence>
<accession>A0A8C6LVG9</accession>
<feature type="compositionally biased region" description="Low complexity" evidence="1">
    <location>
        <begin position="137"/>
        <end position="147"/>
    </location>
</feature>
<name>A0A8C6LVG9_NOTFU</name>